<dbReference type="InterPro" id="IPR036770">
    <property type="entry name" value="Ankyrin_rpt-contain_sf"/>
</dbReference>
<gene>
    <name evidence="5" type="ORF">XAT740_LOCUS10448</name>
</gene>
<feature type="compositionally biased region" description="Basic and acidic residues" evidence="4">
    <location>
        <begin position="74"/>
        <end position="102"/>
    </location>
</feature>
<dbReference type="Pfam" id="PF12796">
    <property type="entry name" value="Ank_2"/>
    <property type="match status" value="2"/>
</dbReference>
<protein>
    <submittedName>
        <fullName evidence="5">Uncharacterized protein</fullName>
    </submittedName>
</protein>
<evidence type="ECO:0000256" key="1">
    <source>
        <dbReference type="ARBA" id="ARBA00022737"/>
    </source>
</evidence>
<dbReference type="PANTHER" id="PTHR24189">
    <property type="entry name" value="MYOTROPHIN"/>
    <property type="match status" value="1"/>
</dbReference>
<keyword evidence="2 3" id="KW-0040">ANK repeat</keyword>
<feature type="repeat" description="ANK" evidence="3">
    <location>
        <begin position="173"/>
        <end position="205"/>
    </location>
</feature>
<evidence type="ECO:0000313" key="5">
    <source>
        <dbReference type="EMBL" id="CAF0947034.1"/>
    </source>
</evidence>
<sequence length="440" mass="49475">MRIVNAALEFNRDVTNSSFSLMWAFQAAISDNRWRNLGHSPPYDSNRSDREIYARFVNDTNKFDKDDELKITHVEHRSTRTTKSESHREKDSHRDSREEKSSTHTHSAISNGSSTDRAFKDKHHPLLIAIWNTDRTQANVDEKLKGLRDLIKKGTNPSISCEILHEQTGTPIAQVSPLIIACFEGDVDIIRFFIENGADPNQTESEHHLTPIHVLCDAEYHGQSLRQKDRADLIRLLVKYGAQVNHLDRSSMAAIHKAVIHDRPECVEVLMDAHADPNVAFMGDTPLSIAARHNRRKIVQILLDHKETNVNHRNDQGGTALHFASAGIVDSPECVELLLHHSAKVNAQDLKNNTAAMVACFFNKPRILSTLIRAGADLTVRNNEGKDAYDVAVEKEFDECKELVAKALEKRGIKPGIKTTSSTTATDKLSDDVEKLKLKR</sequence>
<feature type="repeat" description="ANK" evidence="3">
    <location>
        <begin position="282"/>
        <end position="305"/>
    </location>
</feature>
<evidence type="ECO:0000313" key="6">
    <source>
        <dbReference type="Proteomes" id="UP000663828"/>
    </source>
</evidence>
<evidence type="ECO:0000256" key="2">
    <source>
        <dbReference type="ARBA" id="ARBA00023043"/>
    </source>
</evidence>
<feature type="region of interest" description="Disordered" evidence="4">
    <location>
        <begin position="74"/>
        <end position="118"/>
    </location>
</feature>
<dbReference type="PANTHER" id="PTHR24189:SF50">
    <property type="entry name" value="ANKYRIN REPEAT AND SOCS BOX PROTEIN 2"/>
    <property type="match status" value="1"/>
</dbReference>
<evidence type="ECO:0000256" key="4">
    <source>
        <dbReference type="SAM" id="MobiDB-lite"/>
    </source>
</evidence>
<dbReference type="AlphaFoldDB" id="A0A814CWV8"/>
<dbReference type="Gene3D" id="1.25.40.20">
    <property type="entry name" value="Ankyrin repeat-containing domain"/>
    <property type="match status" value="1"/>
</dbReference>
<dbReference type="PROSITE" id="PS50088">
    <property type="entry name" value="ANK_REPEAT"/>
    <property type="match status" value="4"/>
</dbReference>
<dbReference type="EMBL" id="CAJNOR010000556">
    <property type="protein sequence ID" value="CAF0947034.1"/>
    <property type="molecule type" value="Genomic_DNA"/>
</dbReference>
<keyword evidence="6" id="KW-1185">Reference proteome</keyword>
<evidence type="ECO:0000256" key="3">
    <source>
        <dbReference type="PROSITE-ProRule" id="PRU00023"/>
    </source>
</evidence>
<dbReference type="Proteomes" id="UP000663828">
    <property type="component" value="Unassembled WGS sequence"/>
</dbReference>
<organism evidence="5 6">
    <name type="scientific">Adineta ricciae</name>
    <name type="common">Rotifer</name>
    <dbReference type="NCBI Taxonomy" id="249248"/>
    <lineage>
        <taxon>Eukaryota</taxon>
        <taxon>Metazoa</taxon>
        <taxon>Spiralia</taxon>
        <taxon>Gnathifera</taxon>
        <taxon>Rotifera</taxon>
        <taxon>Eurotatoria</taxon>
        <taxon>Bdelloidea</taxon>
        <taxon>Adinetida</taxon>
        <taxon>Adinetidae</taxon>
        <taxon>Adineta</taxon>
    </lineage>
</organism>
<name>A0A814CWV8_ADIRI</name>
<dbReference type="PROSITE" id="PS50297">
    <property type="entry name" value="ANK_REP_REGION"/>
    <property type="match status" value="2"/>
</dbReference>
<feature type="repeat" description="ANK" evidence="3">
    <location>
        <begin position="351"/>
        <end position="383"/>
    </location>
</feature>
<dbReference type="InterPro" id="IPR002110">
    <property type="entry name" value="Ankyrin_rpt"/>
</dbReference>
<keyword evidence="1" id="KW-0677">Repeat</keyword>
<reference evidence="5" key="1">
    <citation type="submission" date="2021-02" db="EMBL/GenBank/DDBJ databases">
        <authorList>
            <person name="Nowell W R."/>
        </authorList>
    </citation>
    <scope>NUCLEOTIDE SEQUENCE</scope>
</reference>
<dbReference type="InterPro" id="IPR050745">
    <property type="entry name" value="Multifunctional_regulatory"/>
</dbReference>
<accession>A0A814CWV8</accession>
<dbReference type="SUPFAM" id="SSF48403">
    <property type="entry name" value="Ankyrin repeat"/>
    <property type="match status" value="1"/>
</dbReference>
<proteinExistence type="predicted"/>
<feature type="compositionally biased region" description="Basic and acidic residues" evidence="4">
    <location>
        <begin position="428"/>
        <end position="440"/>
    </location>
</feature>
<feature type="compositionally biased region" description="Polar residues" evidence="4">
    <location>
        <begin position="418"/>
        <end position="427"/>
    </location>
</feature>
<feature type="region of interest" description="Disordered" evidence="4">
    <location>
        <begin position="415"/>
        <end position="440"/>
    </location>
</feature>
<feature type="repeat" description="ANK" evidence="3">
    <location>
        <begin position="316"/>
        <end position="350"/>
    </location>
</feature>
<feature type="compositionally biased region" description="Polar residues" evidence="4">
    <location>
        <begin position="104"/>
        <end position="116"/>
    </location>
</feature>
<comment type="caution">
    <text evidence="5">The sequence shown here is derived from an EMBL/GenBank/DDBJ whole genome shotgun (WGS) entry which is preliminary data.</text>
</comment>
<dbReference type="SMART" id="SM00248">
    <property type="entry name" value="ANK"/>
    <property type="match status" value="7"/>
</dbReference>